<feature type="transmembrane region" description="Helical" evidence="8">
    <location>
        <begin position="363"/>
        <end position="381"/>
    </location>
</feature>
<name>A0A7C1FU28_9CHLR</name>
<gene>
    <name evidence="9" type="ORF">ENQ20_08745</name>
</gene>
<feature type="transmembrane region" description="Helical" evidence="8">
    <location>
        <begin position="751"/>
        <end position="770"/>
    </location>
</feature>
<evidence type="ECO:0000256" key="4">
    <source>
        <dbReference type="ARBA" id="ARBA00022679"/>
    </source>
</evidence>
<evidence type="ECO:0000256" key="3">
    <source>
        <dbReference type="ARBA" id="ARBA00022676"/>
    </source>
</evidence>
<feature type="transmembrane region" description="Helical" evidence="8">
    <location>
        <begin position="104"/>
        <end position="126"/>
    </location>
</feature>
<keyword evidence="6 8" id="KW-1133">Transmembrane helix</keyword>
<feature type="transmembrane region" description="Helical" evidence="8">
    <location>
        <begin position="672"/>
        <end position="689"/>
    </location>
</feature>
<keyword evidence="5 8" id="KW-0812">Transmembrane</keyword>
<keyword evidence="7 8" id="KW-0472">Membrane</keyword>
<organism evidence="9">
    <name type="scientific">Caldilinea aerophila</name>
    <dbReference type="NCBI Taxonomy" id="133453"/>
    <lineage>
        <taxon>Bacteria</taxon>
        <taxon>Bacillati</taxon>
        <taxon>Chloroflexota</taxon>
        <taxon>Caldilineae</taxon>
        <taxon>Caldilineales</taxon>
        <taxon>Caldilineaceae</taxon>
        <taxon>Caldilinea</taxon>
    </lineage>
</organism>
<comment type="subcellular location">
    <subcellularLocation>
        <location evidence="1">Cell membrane</location>
        <topology evidence="1">Multi-pass membrane protein</topology>
    </subcellularLocation>
</comment>
<keyword evidence="4" id="KW-0808">Transferase</keyword>
<dbReference type="InterPro" id="IPR050297">
    <property type="entry name" value="LipidA_mod_glycosyltrf_83"/>
</dbReference>
<keyword evidence="3" id="KW-0328">Glycosyltransferase</keyword>
<accession>A0A7C1FU28</accession>
<evidence type="ECO:0000256" key="6">
    <source>
        <dbReference type="ARBA" id="ARBA00022989"/>
    </source>
</evidence>
<evidence type="ECO:0000256" key="8">
    <source>
        <dbReference type="SAM" id="Phobius"/>
    </source>
</evidence>
<protein>
    <recommendedName>
        <fullName evidence="10">Glycosyltransferase RgtA/B/C/D-like domain-containing protein</fullName>
    </recommendedName>
</protein>
<feature type="transmembrane region" description="Helical" evidence="8">
    <location>
        <begin position="587"/>
        <end position="606"/>
    </location>
</feature>
<reference evidence="9" key="1">
    <citation type="journal article" date="2020" name="mSystems">
        <title>Genome- and Community-Level Interaction Insights into Carbon Utilization and Element Cycling Functions of Hydrothermarchaeota in Hydrothermal Sediment.</title>
        <authorList>
            <person name="Zhou Z."/>
            <person name="Liu Y."/>
            <person name="Xu W."/>
            <person name="Pan J."/>
            <person name="Luo Z.H."/>
            <person name="Li M."/>
        </authorList>
    </citation>
    <scope>NUCLEOTIDE SEQUENCE [LARGE SCALE GENOMIC DNA]</scope>
    <source>
        <strain evidence="9">SpSt-289</strain>
    </source>
</reference>
<feature type="transmembrane region" description="Helical" evidence="8">
    <location>
        <begin position="288"/>
        <end position="306"/>
    </location>
</feature>
<dbReference type="GO" id="GO:0009103">
    <property type="term" value="P:lipopolysaccharide biosynthetic process"/>
    <property type="evidence" value="ECO:0007669"/>
    <property type="project" value="UniProtKB-ARBA"/>
</dbReference>
<evidence type="ECO:0000256" key="7">
    <source>
        <dbReference type="ARBA" id="ARBA00023136"/>
    </source>
</evidence>
<evidence type="ECO:0000256" key="5">
    <source>
        <dbReference type="ARBA" id="ARBA00022692"/>
    </source>
</evidence>
<dbReference type="PANTHER" id="PTHR33908">
    <property type="entry name" value="MANNOSYLTRANSFERASE YKCB-RELATED"/>
    <property type="match status" value="1"/>
</dbReference>
<dbReference type="PANTHER" id="PTHR33908:SF3">
    <property type="entry name" value="UNDECAPRENYL PHOSPHATE-ALPHA-4-AMINO-4-DEOXY-L-ARABINOSE ARABINOSYL TRANSFERASE"/>
    <property type="match status" value="1"/>
</dbReference>
<feature type="transmembrane region" description="Helical" evidence="8">
    <location>
        <begin position="138"/>
        <end position="158"/>
    </location>
</feature>
<dbReference type="GO" id="GO:0005886">
    <property type="term" value="C:plasma membrane"/>
    <property type="evidence" value="ECO:0007669"/>
    <property type="project" value="UniProtKB-SubCell"/>
</dbReference>
<evidence type="ECO:0000313" key="9">
    <source>
        <dbReference type="EMBL" id="HDX31571.1"/>
    </source>
</evidence>
<dbReference type="EMBL" id="DSMG01000084">
    <property type="protein sequence ID" value="HDX31571.1"/>
    <property type="molecule type" value="Genomic_DNA"/>
</dbReference>
<feature type="transmembrane region" description="Helical" evidence="8">
    <location>
        <begin position="696"/>
        <end position="714"/>
    </location>
</feature>
<feature type="transmembrane region" description="Helical" evidence="8">
    <location>
        <begin position="215"/>
        <end position="237"/>
    </location>
</feature>
<feature type="transmembrane region" description="Helical" evidence="8">
    <location>
        <begin position="445"/>
        <end position="473"/>
    </location>
</feature>
<evidence type="ECO:0008006" key="10">
    <source>
        <dbReference type="Google" id="ProtNLM"/>
    </source>
</evidence>
<feature type="transmembrane region" description="Helical" evidence="8">
    <location>
        <begin position="558"/>
        <end position="575"/>
    </location>
</feature>
<feature type="transmembrane region" description="Helical" evidence="8">
    <location>
        <begin position="312"/>
        <end position="331"/>
    </location>
</feature>
<keyword evidence="2" id="KW-1003">Cell membrane</keyword>
<dbReference type="GO" id="GO:0010041">
    <property type="term" value="P:response to iron(III) ion"/>
    <property type="evidence" value="ECO:0007669"/>
    <property type="project" value="TreeGrafter"/>
</dbReference>
<feature type="transmembrane region" description="Helical" evidence="8">
    <location>
        <begin position="12"/>
        <end position="30"/>
    </location>
</feature>
<feature type="transmembrane region" description="Helical" evidence="8">
    <location>
        <begin position="720"/>
        <end position="739"/>
    </location>
</feature>
<evidence type="ECO:0000256" key="2">
    <source>
        <dbReference type="ARBA" id="ARBA00022475"/>
    </source>
</evidence>
<feature type="transmembrane region" description="Helical" evidence="8">
    <location>
        <begin position="485"/>
        <end position="504"/>
    </location>
</feature>
<feature type="transmembrane region" description="Helical" evidence="8">
    <location>
        <begin position="510"/>
        <end position="529"/>
    </location>
</feature>
<feature type="transmembrane region" description="Helical" evidence="8">
    <location>
        <begin position="261"/>
        <end position="281"/>
    </location>
</feature>
<evidence type="ECO:0000256" key="1">
    <source>
        <dbReference type="ARBA" id="ARBA00004651"/>
    </source>
</evidence>
<proteinExistence type="predicted"/>
<feature type="transmembrane region" description="Helical" evidence="8">
    <location>
        <begin position="178"/>
        <end position="203"/>
    </location>
</feature>
<comment type="caution">
    <text evidence="9">The sequence shown here is derived from an EMBL/GenBank/DDBJ whole genome shotgun (WGS) entry which is preliminary data.</text>
</comment>
<dbReference type="GO" id="GO:0016763">
    <property type="term" value="F:pentosyltransferase activity"/>
    <property type="evidence" value="ECO:0007669"/>
    <property type="project" value="TreeGrafter"/>
</dbReference>
<dbReference type="AlphaFoldDB" id="A0A7C1FU28"/>
<sequence>MMDNTQKPVQKFNVALVVVAFIVASAFLLVSDFNQQPKAKLEDLIEGTAHRPYVGRRLIPWILGMAAPPTIGQENISSSEQSKPAAGIRFLLDWLTLPPAYDNVLILFFILNYGALLGFGWTFWRLARHFHLPHPERLTILALLFLLHPVFLSHGYVYDYPTLFLWTWFLLALARKQLGLSLGIVALAILNKETALLMPLIWLSYGWQQVTAKRYWSVLVAQSAIVFAGWSIITWLYRHNEGGLFEFNLAIHLAQYGSEPLVPAVLLVGIFLLLAMAWPIAPPLLKSCALLLLPLSGLYLLFGWPYEFRVFYEVYAPLVLFAGFAIQRILVVRKFAQNNKRQRSLTESAPATLKLTGIEQPQLRRLFLLGTILLAFFLRVWNLNVLPPGILPSEAFNGWVAQQFSADTPFTLFLRGDGTLAPLFVAWQSLAIEGLGASAYSLRLVAVWIGTLTVAVVFALAHVVLDDIIALLFPEVAGDRLTLRTKSAAFATISALALAVSFWHVSLSRLGIQAVLSPLWVAVGVLFFMRARRSQRRADWLFAGIALGLNAYADATTAMISCALLIFLIVELWVFNIRASMAKVRPLLSGTGLMAVVMVVMFFPVWNTLFQPSGLVNGDFAEESVLTAPYAAMPGNPRERLGKNLDRVISAFYFDGSTDPSYNLPGRSLHDPLLAFLFTIGLITSLWRMDSPGFRLVLFWFVLTLMATGLAVNAPNYLKMSGVAPSLAVLYGIGAMLLMRLRDDFFPFKKHLTLVIGSGLFIVSGGITFYDYQFRWPQTVALSEIFDKQRYAAAAYVQHYLSDSEARSILLSTELFQSPAMRFFEGREPFRLAQADIDTVEGQPTHVYTGAWLTRGWEALSGPLVLLTVQGTQKFAEQFQGIRSSSSQFFQKAPSAAVDGYGTGDEVSPAQSFLAGEGSVQLEKFRVPHEINAEFENGLELVGYESPIPSTFCPAYGDRVELVTYWRRLSTSPIIMPDSLAFAHWMAPNRQVQANGELGNGYPPRFWRPGEIVQDRRTFAVDFVPEAGKAYFEIGLYRRDITGAYHRFPVVRSSIQTGGDVVKFHPTFICKDIPTIPAEEVERHEHTIFAHQIELIGVSIDELSYADSVLRVHLVWRALGWVGSDYTAFVHLIDRQGQIVSQVDRPPGGAEYPTTLWTPGEMIASQFELPLPSEIEFTDGPDLSAYRLRIGLYDLPSGRQLEIVSPAERAGDTFVILPIQ</sequence>